<dbReference type="EMBL" id="BMKE01000024">
    <property type="protein sequence ID" value="GGB51219.1"/>
    <property type="molecule type" value="Genomic_DNA"/>
</dbReference>
<keyword evidence="5" id="KW-1185">Reference proteome</keyword>
<evidence type="ECO:0000256" key="2">
    <source>
        <dbReference type="ARBA" id="ARBA00022729"/>
    </source>
</evidence>
<evidence type="ECO:0000256" key="3">
    <source>
        <dbReference type="SAM" id="SignalP"/>
    </source>
</evidence>
<dbReference type="PANTHER" id="PTHR38108">
    <property type="entry name" value="UPF0319 PROTEIN YCCT"/>
    <property type="match status" value="1"/>
</dbReference>
<accession>A0ABQ1IS77</accession>
<feature type="signal peptide" evidence="3">
    <location>
        <begin position="1"/>
        <end position="28"/>
    </location>
</feature>
<evidence type="ECO:0000313" key="5">
    <source>
        <dbReference type="Proteomes" id="UP000646152"/>
    </source>
</evidence>
<protein>
    <submittedName>
        <fullName evidence="4">DUF2057 domain-containing protein</fullName>
    </submittedName>
</protein>
<comment type="caution">
    <text evidence="4">The sequence shown here is derived from an EMBL/GenBank/DDBJ whole genome shotgun (WGS) entry which is preliminary data.</text>
</comment>
<gene>
    <name evidence="4" type="ORF">GCM10011502_25410</name>
</gene>
<comment type="similarity">
    <text evidence="1">Belongs to the UPF0319 family.</text>
</comment>
<sequence>MAQEPNLMKTRLTLAALALAGLSFGASAATFEAQQPYQIHLVNGEKTANSITKNIHKVDLGEGKHQLAVSYTKDYSNRSELRILNGDPVIITIDVPADAELALDYTSPINYQLARQFLREQDTQLKVIDKKTGDQVPAELLIIPAPAGLNVASGIQESLAEKGMAFNGRTDAAVAAAQAKFGDAVVDADALDMLKHWWNSADKDTQRAFQIWAIQQQ</sequence>
<evidence type="ECO:0000313" key="4">
    <source>
        <dbReference type="EMBL" id="GGB51219.1"/>
    </source>
</evidence>
<dbReference type="Proteomes" id="UP000646152">
    <property type="component" value="Unassembled WGS sequence"/>
</dbReference>
<dbReference type="InterPro" id="IPR018635">
    <property type="entry name" value="UPF0319"/>
</dbReference>
<feature type="chain" id="PRO_5046298561" evidence="3">
    <location>
        <begin position="29"/>
        <end position="217"/>
    </location>
</feature>
<name>A0ABQ1IS77_9GAMM</name>
<proteinExistence type="inferred from homology"/>
<keyword evidence="2 3" id="KW-0732">Signal</keyword>
<dbReference type="Pfam" id="PF09829">
    <property type="entry name" value="DUF2057"/>
    <property type="match status" value="1"/>
</dbReference>
<evidence type="ECO:0000256" key="1">
    <source>
        <dbReference type="ARBA" id="ARBA00008490"/>
    </source>
</evidence>
<organism evidence="4 5">
    <name type="scientific">Oceanisphaera marina</name>
    <dbReference type="NCBI Taxonomy" id="2017550"/>
    <lineage>
        <taxon>Bacteria</taxon>
        <taxon>Pseudomonadati</taxon>
        <taxon>Pseudomonadota</taxon>
        <taxon>Gammaproteobacteria</taxon>
        <taxon>Aeromonadales</taxon>
        <taxon>Aeromonadaceae</taxon>
        <taxon>Oceanisphaera</taxon>
    </lineage>
</organism>
<dbReference type="PANTHER" id="PTHR38108:SF1">
    <property type="entry name" value="UPF0319 PROTEIN YCCT"/>
    <property type="match status" value="1"/>
</dbReference>
<reference evidence="5" key="1">
    <citation type="journal article" date="2019" name="Int. J. Syst. Evol. Microbiol.">
        <title>The Global Catalogue of Microorganisms (GCM) 10K type strain sequencing project: providing services to taxonomists for standard genome sequencing and annotation.</title>
        <authorList>
            <consortium name="The Broad Institute Genomics Platform"/>
            <consortium name="The Broad Institute Genome Sequencing Center for Infectious Disease"/>
            <person name="Wu L."/>
            <person name="Ma J."/>
        </authorList>
    </citation>
    <scope>NUCLEOTIDE SEQUENCE [LARGE SCALE GENOMIC DNA]</scope>
    <source>
        <strain evidence="5">CGMCC 1.15923</strain>
    </source>
</reference>